<name>A0A0G3XFF9_9SPHN</name>
<dbReference type="InterPro" id="IPR036259">
    <property type="entry name" value="MFS_trans_sf"/>
</dbReference>
<dbReference type="InterPro" id="IPR020846">
    <property type="entry name" value="MFS_dom"/>
</dbReference>
<dbReference type="SUPFAM" id="SSF103473">
    <property type="entry name" value="MFS general substrate transporter"/>
    <property type="match status" value="1"/>
</dbReference>
<evidence type="ECO:0000256" key="3">
    <source>
        <dbReference type="ARBA" id="ARBA00022989"/>
    </source>
</evidence>
<dbReference type="GO" id="GO:0005886">
    <property type="term" value="C:plasma membrane"/>
    <property type="evidence" value="ECO:0007669"/>
    <property type="project" value="TreeGrafter"/>
</dbReference>
<sequence length="456" mass="47269">MIMPGGVPSDTEHSAIAALDQGRLRAIQIRVFLLCALVTMLDGIDNQSIGVVAPLMSAELGLNKAAMGLIFSLTQVGATIGALALGPFGDRFGRRPAIILSVSTMTVFTLLTALVPSFGLLLATRFLAGIGLAGVFASALALTSEYAPTRLRGTMVSVVYAGYPAGAALGGVMAAVILQQHDWRLVLYMGAALGALVIALVLLLLPESPRFLIEAGTHRERLDRLLMKLGLDPAAAGVSPAAVSSQPRPRQSLWSVFEGGLAPLTVLLCLLNLFVSATTKIMVVWFPSVLADSGFSISQAAFSQAAFNIGCVAAMLIAGWLVDRFGALRTIVPALFFDALSIWCLGFTAGNFAVTIIVASLVGAFIGIGASGAQALAAQLFPVRVRSTGIGWATSAARFGQVISPLLVGVVLAGGMSASRIFAGLALSPLLAALVAAAFVHATRRREEKARAQSEG</sequence>
<gene>
    <name evidence="5" type="ORF">AB433_10250</name>
</gene>
<dbReference type="OrthoDB" id="5368493at2"/>
<evidence type="ECO:0000313" key="6">
    <source>
        <dbReference type="Proteomes" id="UP000035287"/>
    </source>
</evidence>
<dbReference type="PANTHER" id="PTHR23508:SF10">
    <property type="entry name" value="CARBOXYLIC ACID TRANSPORTER PROTEIN HOMOLOG"/>
    <property type="match status" value="1"/>
</dbReference>
<dbReference type="Gene3D" id="1.20.1250.20">
    <property type="entry name" value="MFS general substrate transporter like domains"/>
    <property type="match status" value="1"/>
</dbReference>
<dbReference type="GO" id="GO:0046943">
    <property type="term" value="F:carboxylic acid transmembrane transporter activity"/>
    <property type="evidence" value="ECO:0007669"/>
    <property type="project" value="TreeGrafter"/>
</dbReference>
<dbReference type="InterPro" id="IPR011701">
    <property type="entry name" value="MFS"/>
</dbReference>
<dbReference type="AlphaFoldDB" id="A0A0G3XFF9"/>
<keyword evidence="2" id="KW-0812">Transmembrane</keyword>
<dbReference type="PATRIC" id="fig|1348774.3.peg.2149"/>
<evidence type="ECO:0000256" key="1">
    <source>
        <dbReference type="ARBA" id="ARBA00004141"/>
    </source>
</evidence>
<dbReference type="KEGG" id="cna:AB433_10250"/>
<dbReference type="EMBL" id="CP011770">
    <property type="protein sequence ID" value="AKM10260.1"/>
    <property type="molecule type" value="Genomic_DNA"/>
</dbReference>
<evidence type="ECO:0000313" key="5">
    <source>
        <dbReference type="EMBL" id="AKM10260.1"/>
    </source>
</evidence>
<dbReference type="Proteomes" id="UP000035287">
    <property type="component" value="Chromosome"/>
</dbReference>
<keyword evidence="3" id="KW-1133">Transmembrane helix</keyword>
<keyword evidence="6" id="KW-1185">Reference proteome</keyword>
<dbReference type="Pfam" id="PF07690">
    <property type="entry name" value="MFS_1"/>
    <property type="match status" value="1"/>
</dbReference>
<protein>
    <submittedName>
        <fullName evidence="5">Uncharacterized protein</fullName>
    </submittedName>
</protein>
<dbReference type="PANTHER" id="PTHR23508">
    <property type="entry name" value="CARBOXYLIC ACID TRANSPORTER PROTEIN HOMOLOG"/>
    <property type="match status" value="1"/>
</dbReference>
<dbReference type="PROSITE" id="PS50850">
    <property type="entry name" value="MFS"/>
    <property type="match status" value="1"/>
</dbReference>
<reference evidence="5 6" key="1">
    <citation type="submission" date="2015-06" db="EMBL/GenBank/DDBJ databases">
        <authorList>
            <person name="Zeng Y."/>
            <person name="Huang Y."/>
        </authorList>
    </citation>
    <scope>NUCLEOTIDE SEQUENCE [LARGE SCALE GENOMIC DNA]</scope>
    <source>
        <strain evidence="5 6">PQ-2</strain>
    </source>
</reference>
<dbReference type="STRING" id="1348774.AB433_10250"/>
<proteinExistence type="predicted"/>
<evidence type="ECO:0000256" key="2">
    <source>
        <dbReference type="ARBA" id="ARBA00022692"/>
    </source>
</evidence>
<comment type="subcellular location">
    <subcellularLocation>
        <location evidence="1">Membrane</location>
        <topology evidence="1">Multi-pass membrane protein</topology>
    </subcellularLocation>
</comment>
<keyword evidence="4" id="KW-0472">Membrane</keyword>
<organism evidence="5 6">
    <name type="scientific">Croceicoccus naphthovorans</name>
    <dbReference type="NCBI Taxonomy" id="1348774"/>
    <lineage>
        <taxon>Bacteria</taxon>
        <taxon>Pseudomonadati</taxon>
        <taxon>Pseudomonadota</taxon>
        <taxon>Alphaproteobacteria</taxon>
        <taxon>Sphingomonadales</taxon>
        <taxon>Erythrobacteraceae</taxon>
        <taxon>Croceicoccus</taxon>
    </lineage>
</organism>
<accession>A0A0G3XFF9</accession>
<evidence type="ECO:0000256" key="4">
    <source>
        <dbReference type="ARBA" id="ARBA00023136"/>
    </source>
</evidence>